<feature type="domain" description="GUN4-like" evidence="1">
    <location>
        <begin position="6"/>
        <end position="158"/>
    </location>
</feature>
<dbReference type="EMBL" id="JACJQY010000033">
    <property type="protein sequence ID" value="MBD2318665.1"/>
    <property type="molecule type" value="Genomic_DNA"/>
</dbReference>
<protein>
    <submittedName>
        <fullName evidence="2">GUN4 domain-containing protein</fullName>
    </submittedName>
</protein>
<dbReference type="Gene3D" id="1.10.10.1770">
    <property type="entry name" value="Gun4-like"/>
    <property type="match status" value="1"/>
</dbReference>
<reference evidence="2 3" key="1">
    <citation type="journal article" date="2020" name="ISME J.">
        <title>Comparative genomics reveals insights into cyanobacterial evolution and habitat adaptation.</title>
        <authorList>
            <person name="Chen M.Y."/>
            <person name="Teng W.K."/>
            <person name="Zhao L."/>
            <person name="Hu C.X."/>
            <person name="Zhou Y.K."/>
            <person name="Han B.P."/>
            <person name="Song L.R."/>
            <person name="Shu W.S."/>
        </authorList>
    </citation>
    <scope>NUCLEOTIDE SEQUENCE [LARGE SCALE GENOMIC DNA]</scope>
    <source>
        <strain evidence="2 3">FACHB-1050</strain>
    </source>
</reference>
<evidence type="ECO:0000259" key="1">
    <source>
        <dbReference type="Pfam" id="PF05419"/>
    </source>
</evidence>
<dbReference type="PANTHER" id="PTHR34800">
    <property type="entry name" value="TETRAPYRROLE-BINDING PROTEIN, CHLOROPLASTIC"/>
    <property type="match status" value="1"/>
</dbReference>
<proteinExistence type="predicted"/>
<name>A0ABR8CFD8_9CYAN</name>
<comment type="caution">
    <text evidence="2">The sequence shown here is derived from an EMBL/GenBank/DDBJ whole genome shotgun (WGS) entry which is preliminary data.</text>
</comment>
<keyword evidence="3" id="KW-1185">Reference proteome</keyword>
<dbReference type="PANTHER" id="PTHR34800:SF1">
    <property type="entry name" value="TETRAPYRROLE-BINDING PROTEIN, CHLOROPLASTIC"/>
    <property type="match status" value="1"/>
</dbReference>
<dbReference type="InterPro" id="IPR008629">
    <property type="entry name" value="GUN4-like"/>
</dbReference>
<sequence>MLYSHHQTLQDLLVAQNWREADLETKKLTFQINPEDLKIDSGSTVRKALIPKIKAFSTEELKEIDRLWVEHSNGHFGFSVQWQIYQDILAETKELGKAVVKEKYPIVGKWVPMTALAIVLGWLSAGVYEWRFDRETSYAINAPKGHLPTVGKQELGWVFHNGYLLGWVFSNLYPDY</sequence>
<gene>
    <name evidence="2" type="ORF">H6G05_17655</name>
</gene>
<dbReference type="Gene3D" id="1.25.40.620">
    <property type="match status" value="1"/>
</dbReference>
<dbReference type="Pfam" id="PF05419">
    <property type="entry name" value="GUN4"/>
    <property type="match status" value="1"/>
</dbReference>
<dbReference type="RefSeq" id="WP_190579872.1">
    <property type="nucleotide sequence ID" value="NZ_CAWPQU010000027.1"/>
</dbReference>
<dbReference type="SUPFAM" id="SSF140869">
    <property type="entry name" value="GUN4-like"/>
    <property type="match status" value="1"/>
</dbReference>
<dbReference type="Proteomes" id="UP000618445">
    <property type="component" value="Unassembled WGS sequence"/>
</dbReference>
<evidence type="ECO:0000313" key="3">
    <source>
        <dbReference type="Proteomes" id="UP000618445"/>
    </source>
</evidence>
<evidence type="ECO:0000313" key="2">
    <source>
        <dbReference type="EMBL" id="MBD2318665.1"/>
    </source>
</evidence>
<dbReference type="InterPro" id="IPR037215">
    <property type="entry name" value="GUN4-like_sf"/>
</dbReference>
<organism evidence="2 3">
    <name type="scientific">Phormidium tenue FACHB-1050</name>
    <dbReference type="NCBI Taxonomy" id="2692857"/>
    <lineage>
        <taxon>Bacteria</taxon>
        <taxon>Bacillati</taxon>
        <taxon>Cyanobacteriota</taxon>
        <taxon>Cyanophyceae</taxon>
        <taxon>Oscillatoriophycideae</taxon>
        <taxon>Oscillatoriales</taxon>
        <taxon>Oscillatoriaceae</taxon>
        <taxon>Phormidium</taxon>
    </lineage>
</organism>
<accession>A0ABR8CFD8</accession>